<dbReference type="FunFam" id="3.30.930.10:FF:000013">
    <property type="entry name" value="Aspartate--tRNA ligase, cytoplasmic"/>
    <property type="match status" value="1"/>
</dbReference>
<dbReference type="PANTHER" id="PTHR43450">
    <property type="entry name" value="ASPARTYL-TRNA SYNTHETASE"/>
    <property type="match status" value="1"/>
</dbReference>
<comment type="catalytic activity">
    <reaction evidence="11">
        <text>tRNA(Asp) + L-aspartate + ATP = L-aspartyl-tRNA(Asp) + AMP + diphosphate</text>
        <dbReference type="Rhea" id="RHEA:19649"/>
        <dbReference type="Rhea" id="RHEA-COMP:9660"/>
        <dbReference type="Rhea" id="RHEA-COMP:9678"/>
        <dbReference type="ChEBI" id="CHEBI:29991"/>
        <dbReference type="ChEBI" id="CHEBI:30616"/>
        <dbReference type="ChEBI" id="CHEBI:33019"/>
        <dbReference type="ChEBI" id="CHEBI:78442"/>
        <dbReference type="ChEBI" id="CHEBI:78516"/>
        <dbReference type="ChEBI" id="CHEBI:456215"/>
        <dbReference type="EC" id="6.1.1.12"/>
    </reaction>
</comment>
<dbReference type="InterPro" id="IPR004365">
    <property type="entry name" value="NA-bd_OB_tRNA"/>
</dbReference>
<keyword evidence="15" id="KW-1185">Reference proteome</keyword>
<dbReference type="InterPro" id="IPR002312">
    <property type="entry name" value="Asp/Asn-tRNA-synth_IIb"/>
</dbReference>
<dbReference type="InterPro" id="IPR006195">
    <property type="entry name" value="aa-tRNA-synth_II"/>
</dbReference>
<keyword evidence="5 14" id="KW-0436">Ligase</keyword>
<gene>
    <name evidence="14" type="ORF">GNI_050370</name>
</gene>
<dbReference type="eggNOG" id="KOG0556">
    <property type="taxonomic scope" value="Eukaryota"/>
</dbReference>
<dbReference type="VEuPathDB" id="CryptoDB:GNI_050370"/>
<evidence type="ECO:0000256" key="7">
    <source>
        <dbReference type="ARBA" id="ARBA00022840"/>
    </source>
</evidence>
<dbReference type="GO" id="GO:0005829">
    <property type="term" value="C:cytosol"/>
    <property type="evidence" value="ECO:0007669"/>
    <property type="project" value="TreeGrafter"/>
</dbReference>
<evidence type="ECO:0000313" key="14">
    <source>
        <dbReference type="EMBL" id="EZG72878.1"/>
    </source>
</evidence>
<evidence type="ECO:0000256" key="8">
    <source>
        <dbReference type="ARBA" id="ARBA00022917"/>
    </source>
</evidence>
<name>A0A023B9F7_GRENI</name>
<dbReference type="AlphaFoldDB" id="A0A023B9F7"/>
<feature type="domain" description="Aminoacyl-transfer RNA synthetases class-II family profile" evidence="13">
    <location>
        <begin position="238"/>
        <end position="547"/>
    </location>
</feature>
<keyword evidence="7" id="KW-0067">ATP-binding</keyword>
<dbReference type="NCBIfam" id="TIGR00458">
    <property type="entry name" value="aspS_nondisc"/>
    <property type="match status" value="1"/>
</dbReference>
<dbReference type="CDD" id="cd00776">
    <property type="entry name" value="AsxRS_core"/>
    <property type="match status" value="1"/>
</dbReference>
<dbReference type="GO" id="GO:0005524">
    <property type="term" value="F:ATP binding"/>
    <property type="evidence" value="ECO:0007669"/>
    <property type="project" value="UniProtKB-KW"/>
</dbReference>
<sequence>MEGKTTDEPAKAVTPDMSAEDKKKAKEAKKQAEKAAKEAKKAEREAQLAEQRRAAEAVLCKTVADVNVDTYGNLGVINSATKSLRVWTTVSAITPSLTEQGVWVRGRIAETRCKSKSLAFIVLRQQTSTVQCVMSATTEDEKDAIKFLASLPLESIVDVYGTVTIPPVPITSTTQPVELAITRCHCVSKSLPELPFQLKDANRPESEMNEEGAVQVSQDTRLDNRILDLRTLAMNAVMKISSEVCTLFSEYLSKEGFVQIHSPKLIGGASEGGANVFKLKYFERDACLAQSPQLYKQMAISADLDRVFEIGPVFRAENSNTHRHLCEFVGLDMEMAFKEHYFEVLEVIENTFCFIFKGLEERCQKEIEAVHRQWPAEPFKWGNKVLRLEFSEGCKMLREAGFSDIPDDISQFDIGTEQEKALGKLVKAKYDTDFYYMINYPLGVRPFYTMPHPTDPSLSNSYDFFMRGEEIVSGAQRVHDPELLTERAQKLGIEVSTIKSYIDSFRLGAHPHAGCGIGLERVVMLFLGLNNIRKVSMFPRDPKRLTP</sequence>
<evidence type="ECO:0000256" key="2">
    <source>
        <dbReference type="ARBA" id="ARBA00005312"/>
    </source>
</evidence>
<dbReference type="InterPro" id="IPR004523">
    <property type="entry name" value="Asp-tRNA_synthase_2"/>
</dbReference>
<evidence type="ECO:0000256" key="3">
    <source>
        <dbReference type="ARBA" id="ARBA00012841"/>
    </source>
</evidence>
<evidence type="ECO:0000256" key="9">
    <source>
        <dbReference type="ARBA" id="ARBA00023146"/>
    </source>
</evidence>
<organism evidence="14 15">
    <name type="scientific">Gregarina niphandrodes</name>
    <name type="common">Septate eugregarine</name>
    <dbReference type="NCBI Taxonomy" id="110365"/>
    <lineage>
        <taxon>Eukaryota</taxon>
        <taxon>Sar</taxon>
        <taxon>Alveolata</taxon>
        <taxon>Apicomplexa</taxon>
        <taxon>Conoidasida</taxon>
        <taxon>Gregarinasina</taxon>
        <taxon>Eugregarinorida</taxon>
        <taxon>Gregarinidae</taxon>
        <taxon>Gregarina</taxon>
    </lineage>
</organism>
<feature type="compositionally biased region" description="Basic and acidic residues" evidence="12">
    <location>
        <begin position="1"/>
        <end position="10"/>
    </location>
</feature>
<dbReference type="InterPro" id="IPR012340">
    <property type="entry name" value="NA-bd_OB-fold"/>
</dbReference>
<evidence type="ECO:0000256" key="1">
    <source>
        <dbReference type="ARBA" id="ARBA00004496"/>
    </source>
</evidence>
<dbReference type="InterPro" id="IPR004364">
    <property type="entry name" value="Aa-tRNA-synt_II"/>
</dbReference>
<feature type="compositionally biased region" description="Basic and acidic residues" evidence="12">
    <location>
        <begin position="19"/>
        <end position="44"/>
    </location>
</feature>
<dbReference type="GeneID" id="22911859"/>
<keyword evidence="4" id="KW-0963">Cytoplasm</keyword>
<dbReference type="SUPFAM" id="SSF50249">
    <property type="entry name" value="Nucleic acid-binding proteins"/>
    <property type="match status" value="1"/>
</dbReference>
<dbReference type="Gene3D" id="2.40.50.140">
    <property type="entry name" value="Nucleic acid-binding proteins"/>
    <property type="match status" value="1"/>
</dbReference>
<accession>A0A023B9F7</accession>
<dbReference type="PROSITE" id="PS50862">
    <property type="entry name" value="AA_TRNA_LIGASE_II"/>
    <property type="match status" value="1"/>
</dbReference>
<dbReference type="Pfam" id="PF01336">
    <property type="entry name" value="tRNA_anti-codon"/>
    <property type="match status" value="1"/>
</dbReference>
<dbReference type="Gene3D" id="3.30.930.10">
    <property type="entry name" value="Bira Bifunctional Protein, Domain 2"/>
    <property type="match status" value="1"/>
</dbReference>
<comment type="caution">
    <text evidence="14">The sequence shown here is derived from an EMBL/GenBank/DDBJ whole genome shotgun (WGS) entry which is preliminary data.</text>
</comment>
<evidence type="ECO:0000256" key="6">
    <source>
        <dbReference type="ARBA" id="ARBA00022741"/>
    </source>
</evidence>
<evidence type="ECO:0000256" key="4">
    <source>
        <dbReference type="ARBA" id="ARBA00022490"/>
    </source>
</evidence>
<evidence type="ECO:0000256" key="10">
    <source>
        <dbReference type="ARBA" id="ARBA00033155"/>
    </source>
</evidence>
<dbReference type="CDD" id="cd04320">
    <property type="entry name" value="AspRS_cyto_N"/>
    <property type="match status" value="1"/>
</dbReference>
<dbReference type="EMBL" id="AFNH02000386">
    <property type="protein sequence ID" value="EZG72878.1"/>
    <property type="molecule type" value="Genomic_DNA"/>
</dbReference>
<dbReference type="GO" id="GO:0017101">
    <property type="term" value="C:aminoacyl-tRNA synthetase multienzyme complex"/>
    <property type="evidence" value="ECO:0007669"/>
    <property type="project" value="TreeGrafter"/>
</dbReference>
<keyword evidence="6" id="KW-0547">Nucleotide-binding</keyword>
<dbReference type="NCBIfam" id="NF003483">
    <property type="entry name" value="PRK05159.1"/>
    <property type="match status" value="1"/>
</dbReference>
<evidence type="ECO:0000259" key="13">
    <source>
        <dbReference type="PROSITE" id="PS50862"/>
    </source>
</evidence>
<proteinExistence type="inferred from homology"/>
<reference evidence="14" key="1">
    <citation type="submission" date="2013-12" db="EMBL/GenBank/DDBJ databases">
        <authorList>
            <person name="Omoto C.K."/>
            <person name="Sibley D."/>
            <person name="Venepally P."/>
            <person name="Hadjithomas M."/>
            <person name="Karamycheva S."/>
            <person name="Brunk B."/>
            <person name="Roos D."/>
            <person name="Caler E."/>
            <person name="Lorenzi H."/>
        </authorList>
    </citation>
    <scope>NUCLEOTIDE SEQUENCE</scope>
</reference>
<dbReference type="EC" id="6.1.1.12" evidence="3"/>
<dbReference type="HAMAP" id="MF_02075">
    <property type="entry name" value="Asp_tRNA_synth_type2"/>
    <property type="match status" value="1"/>
</dbReference>
<evidence type="ECO:0000256" key="12">
    <source>
        <dbReference type="SAM" id="MobiDB-lite"/>
    </source>
</evidence>
<comment type="subcellular location">
    <subcellularLocation>
        <location evidence="1">Cytoplasm</location>
    </subcellularLocation>
</comment>
<evidence type="ECO:0000256" key="5">
    <source>
        <dbReference type="ARBA" id="ARBA00022598"/>
    </source>
</evidence>
<dbReference type="PRINTS" id="PR01042">
    <property type="entry name" value="TRNASYNTHASP"/>
</dbReference>
<dbReference type="GO" id="GO:0004815">
    <property type="term" value="F:aspartate-tRNA ligase activity"/>
    <property type="evidence" value="ECO:0007669"/>
    <property type="project" value="UniProtKB-EC"/>
</dbReference>
<comment type="similarity">
    <text evidence="2">Belongs to the class-II aminoacyl-tRNA synthetase family. Type 2 subfamily.</text>
</comment>
<dbReference type="GO" id="GO:0006422">
    <property type="term" value="P:aspartyl-tRNA aminoacylation"/>
    <property type="evidence" value="ECO:0007669"/>
    <property type="project" value="InterPro"/>
</dbReference>
<feature type="region of interest" description="Disordered" evidence="12">
    <location>
        <begin position="1"/>
        <end position="44"/>
    </location>
</feature>
<evidence type="ECO:0000313" key="15">
    <source>
        <dbReference type="Proteomes" id="UP000019763"/>
    </source>
</evidence>
<dbReference type="OMA" id="WVHEIRD"/>
<evidence type="ECO:0000256" key="11">
    <source>
        <dbReference type="ARBA" id="ARBA00047904"/>
    </source>
</evidence>
<protein>
    <recommendedName>
        <fullName evidence="3">aspartate--tRNA ligase</fullName>
        <ecNumber evidence="3">6.1.1.12</ecNumber>
    </recommendedName>
    <alternativeName>
        <fullName evidence="10">Aspartyl-tRNA synthetase</fullName>
    </alternativeName>
</protein>
<dbReference type="PANTHER" id="PTHR43450:SF1">
    <property type="entry name" value="ASPARTATE--TRNA LIGASE, CYTOPLASMIC"/>
    <property type="match status" value="1"/>
</dbReference>
<dbReference type="GO" id="GO:0003723">
    <property type="term" value="F:RNA binding"/>
    <property type="evidence" value="ECO:0007669"/>
    <property type="project" value="TreeGrafter"/>
</dbReference>
<keyword evidence="9" id="KW-0030">Aminoacyl-tRNA synthetase</keyword>
<dbReference type="OrthoDB" id="372395at2759"/>
<dbReference type="RefSeq" id="XP_011129737.1">
    <property type="nucleotide sequence ID" value="XM_011131435.1"/>
</dbReference>
<keyword evidence="8" id="KW-0648">Protein biosynthesis</keyword>
<dbReference type="Proteomes" id="UP000019763">
    <property type="component" value="Unassembled WGS sequence"/>
</dbReference>
<dbReference type="SUPFAM" id="SSF55681">
    <property type="entry name" value="Class II aaRS and biotin synthetases"/>
    <property type="match status" value="1"/>
</dbReference>
<dbReference type="Pfam" id="PF00152">
    <property type="entry name" value="tRNA-synt_2"/>
    <property type="match status" value="1"/>
</dbReference>
<dbReference type="InterPro" id="IPR045864">
    <property type="entry name" value="aa-tRNA-synth_II/BPL/LPL"/>
</dbReference>